<protein>
    <recommendedName>
        <fullName evidence="6">FAD-binding domain-containing protein</fullName>
    </recommendedName>
</protein>
<dbReference type="InterPro" id="IPR050493">
    <property type="entry name" value="FAD-dep_Monooxygenase_BioMet"/>
</dbReference>
<proteinExistence type="inferred from homology"/>
<gene>
    <name evidence="7" type="ORF">C8R41DRAFT_913561</name>
</gene>
<evidence type="ECO:0000256" key="2">
    <source>
        <dbReference type="ARBA" id="ARBA00022630"/>
    </source>
</evidence>
<comment type="similarity">
    <text evidence="1">Belongs to the paxM FAD-dependent monooxygenase family.</text>
</comment>
<accession>A0ABQ8W1P7</accession>
<evidence type="ECO:0000256" key="5">
    <source>
        <dbReference type="ARBA" id="ARBA00023033"/>
    </source>
</evidence>
<keyword evidence="4" id="KW-0560">Oxidoreductase</keyword>
<dbReference type="EMBL" id="JANVFT010000003">
    <property type="protein sequence ID" value="KAJ4501025.1"/>
    <property type="molecule type" value="Genomic_DNA"/>
</dbReference>
<dbReference type="Pfam" id="PF01494">
    <property type="entry name" value="FAD_binding_3"/>
    <property type="match status" value="1"/>
</dbReference>
<evidence type="ECO:0000256" key="1">
    <source>
        <dbReference type="ARBA" id="ARBA00007992"/>
    </source>
</evidence>
<keyword evidence="5" id="KW-0503">Monooxygenase</keyword>
<dbReference type="SUPFAM" id="SSF51905">
    <property type="entry name" value="FAD/NAD(P)-binding domain"/>
    <property type="match status" value="1"/>
</dbReference>
<dbReference type="InterPro" id="IPR036188">
    <property type="entry name" value="FAD/NAD-bd_sf"/>
</dbReference>
<dbReference type="PANTHER" id="PTHR13789:SF147">
    <property type="entry name" value="PUTATIVE (AFU_ORTHOLOGUE AFUA_2G01950)-RELATED"/>
    <property type="match status" value="1"/>
</dbReference>
<organism evidence="7 8">
    <name type="scientific">Lentinula lateritia</name>
    <dbReference type="NCBI Taxonomy" id="40482"/>
    <lineage>
        <taxon>Eukaryota</taxon>
        <taxon>Fungi</taxon>
        <taxon>Dikarya</taxon>
        <taxon>Basidiomycota</taxon>
        <taxon>Agaricomycotina</taxon>
        <taxon>Agaricomycetes</taxon>
        <taxon>Agaricomycetidae</taxon>
        <taxon>Agaricales</taxon>
        <taxon>Marasmiineae</taxon>
        <taxon>Omphalotaceae</taxon>
        <taxon>Lentinula</taxon>
    </lineage>
</organism>
<feature type="domain" description="FAD-binding" evidence="6">
    <location>
        <begin position="21"/>
        <end position="187"/>
    </location>
</feature>
<evidence type="ECO:0000256" key="3">
    <source>
        <dbReference type="ARBA" id="ARBA00022827"/>
    </source>
</evidence>
<dbReference type="Gene3D" id="3.50.50.60">
    <property type="entry name" value="FAD/NAD(P)-binding domain"/>
    <property type="match status" value="2"/>
</dbReference>
<keyword evidence="2" id="KW-0285">Flavoprotein</keyword>
<keyword evidence="3" id="KW-0274">FAD</keyword>
<dbReference type="PRINTS" id="PR00420">
    <property type="entry name" value="RNGMNOXGNASE"/>
</dbReference>
<evidence type="ECO:0000256" key="4">
    <source>
        <dbReference type="ARBA" id="ARBA00023002"/>
    </source>
</evidence>
<comment type="caution">
    <text evidence="7">The sequence shown here is derived from an EMBL/GenBank/DDBJ whole genome shotgun (WGS) entry which is preliminary data.</text>
</comment>
<sequence>MASNLAIAEKTTPLITQLHGIIIGGSISGLSAAIALRRAGHRVTVLEKDPMINEKLGRGFRIAPNLHKILCEWGLEAELKEISSKPKMMNMLSYNNGTYLGSLTWDQEVLKETSGEFRLTTYSALWTLLYRETISQGACVRFRARIVSLKTRSISPSVTLESGETVYADLLIGADGVNGLTRRYISASASPPYNYGHNDRKDQRAYGDAKPGARIESAKFKMFRYLVFLTCISHPIPSSRSASIPKKLIINDPQLAYLINRRENDMFVWIGHEHSAIGFPSGNSSDFFLNVYGLESGVQVQDLQHVLYGAESSLLKLSRIASETFSSLTYATLIHESVLETWVDGSLVVIGEAAHPLPPGSVQSCALSVEDGAVLARLFAPQSLSWRSKSCGLVSHIPTILAAFQSIRYQRCASVQTREVGIIHYMTMPGSSEAERNVRDQGMRARRDLVELAVVPVPPEIADFFKTDFDDDVEEEEEGLCYQVTNANLTANTGDRLEISPEWVEASEVFGYQAEEEAEEWWATWGRYQIQTEVSPAVAIGGNDETVCNFFQKLSTSDPLHSNSSIAPHSPYTLPSSSNSEENWNHTPACTSAEFLTHKLIGSSEDGCGCCFLI</sequence>
<reference evidence="7" key="1">
    <citation type="submission" date="2022-08" db="EMBL/GenBank/DDBJ databases">
        <title>A Global Phylogenomic Analysis of the Shiitake Genus Lentinula.</title>
        <authorList>
            <consortium name="DOE Joint Genome Institute"/>
            <person name="Sierra-Patev S."/>
            <person name="Min B."/>
            <person name="Naranjo-Ortiz M."/>
            <person name="Looney B."/>
            <person name="Konkel Z."/>
            <person name="Slot J.C."/>
            <person name="Sakamoto Y."/>
            <person name="Steenwyk J.L."/>
            <person name="Rokas A."/>
            <person name="Carro J."/>
            <person name="Camarero S."/>
            <person name="Ferreira P."/>
            <person name="Molpeceres G."/>
            <person name="Ruiz-Duenas F.J."/>
            <person name="Serrano A."/>
            <person name="Henrissat B."/>
            <person name="Drula E."/>
            <person name="Hughes K.W."/>
            <person name="Mata J.L."/>
            <person name="Ishikawa N.K."/>
            <person name="Vargas-Isla R."/>
            <person name="Ushijima S."/>
            <person name="Smith C.A."/>
            <person name="Ahrendt S."/>
            <person name="Andreopoulos W."/>
            <person name="He G."/>
            <person name="Labutti K."/>
            <person name="Lipzen A."/>
            <person name="Ng V."/>
            <person name="Riley R."/>
            <person name="Sandor L."/>
            <person name="Barry K."/>
            <person name="Martinez A.T."/>
            <person name="Xiao Y."/>
            <person name="Gibbons J.G."/>
            <person name="Terashima K."/>
            <person name="Grigoriev I.V."/>
            <person name="Hibbett D.S."/>
        </authorList>
    </citation>
    <scope>NUCLEOTIDE SEQUENCE</scope>
    <source>
        <strain evidence="7">RHP3577 ss4</strain>
    </source>
</reference>
<name>A0ABQ8W1P7_9AGAR</name>
<dbReference type="InterPro" id="IPR002938">
    <property type="entry name" value="FAD-bd"/>
</dbReference>
<evidence type="ECO:0000259" key="6">
    <source>
        <dbReference type="Pfam" id="PF01494"/>
    </source>
</evidence>
<evidence type="ECO:0000313" key="7">
    <source>
        <dbReference type="EMBL" id="KAJ4501025.1"/>
    </source>
</evidence>
<dbReference type="Proteomes" id="UP001150217">
    <property type="component" value="Unassembled WGS sequence"/>
</dbReference>
<dbReference type="PANTHER" id="PTHR13789">
    <property type="entry name" value="MONOOXYGENASE"/>
    <property type="match status" value="1"/>
</dbReference>
<evidence type="ECO:0000313" key="8">
    <source>
        <dbReference type="Proteomes" id="UP001150217"/>
    </source>
</evidence>
<keyword evidence="8" id="KW-1185">Reference proteome</keyword>